<evidence type="ECO:0000259" key="1">
    <source>
        <dbReference type="Pfam" id="PF08241"/>
    </source>
</evidence>
<dbReference type="InterPro" id="IPR029063">
    <property type="entry name" value="SAM-dependent_MTases_sf"/>
</dbReference>
<dbReference type="GO" id="GO:0008757">
    <property type="term" value="F:S-adenosylmethionine-dependent methyltransferase activity"/>
    <property type="evidence" value="ECO:0007669"/>
    <property type="project" value="InterPro"/>
</dbReference>
<sequence length="258" mass="29698">MLYSMDHTVKWTGSTHVEQCKMTHSTGKTITKEEIASGYDRIAHKIGLDDAFYERCLDMHSAYLGKILDIGCGKGSLLLKLAARRPALDVQLHGVDISPVLCSIARQNVPHAEIIEGDAERLPYMSEMFDFIFMTEALEHMLDYDAAVSELVRVLKSGGIAVITVPNHDWMSFEFYDRRRNKKRQPVDDHYFRFQEISEILSTHGLTIVNVRGSDNLFYYGWKHNFIEQPLAFFFPFLQKRMKRLILKCVKSPDSKSE</sequence>
<dbReference type="Gene3D" id="3.40.50.150">
    <property type="entry name" value="Vaccinia Virus protein VP39"/>
    <property type="match status" value="1"/>
</dbReference>
<organism evidence="2 3">
    <name type="scientific">Candidatus Kaiserbacteria bacterium CG10_big_fil_rev_8_21_14_0_10_59_10</name>
    <dbReference type="NCBI Taxonomy" id="1974612"/>
    <lineage>
        <taxon>Bacteria</taxon>
        <taxon>Candidatus Kaiseribacteriota</taxon>
    </lineage>
</organism>
<proteinExistence type="predicted"/>
<comment type="caution">
    <text evidence="2">The sequence shown here is derived from an EMBL/GenBank/DDBJ whole genome shotgun (WGS) entry which is preliminary data.</text>
</comment>
<dbReference type="SUPFAM" id="SSF53335">
    <property type="entry name" value="S-adenosyl-L-methionine-dependent methyltransferases"/>
    <property type="match status" value="1"/>
</dbReference>
<dbReference type="PANTHER" id="PTHR43591">
    <property type="entry name" value="METHYLTRANSFERASE"/>
    <property type="match status" value="1"/>
</dbReference>
<dbReference type="CDD" id="cd02440">
    <property type="entry name" value="AdoMet_MTases"/>
    <property type="match status" value="1"/>
</dbReference>
<gene>
    <name evidence="2" type="ORF">COU20_02375</name>
</gene>
<feature type="domain" description="Methyltransferase type 11" evidence="1">
    <location>
        <begin position="68"/>
        <end position="163"/>
    </location>
</feature>
<dbReference type="EMBL" id="PFBM01000014">
    <property type="protein sequence ID" value="PIR82459.1"/>
    <property type="molecule type" value="Genomic_DNA"/>
</dbReference>
<dbReference type="Pfam" id="PF08241">
    <property type="entry name" value="Methyltransf_11"/>
    <property type="match status" value="1"/>
</dbReference>
<dbReference type="Proteomes" id="UP000231379">
    <property type="component" value="Unassembled WGS sequence"/>
</dbReference>
<protein>
    <recommendedName>
        <fullName evidence="1">Methyltransferase type 11 domain-containing protein</fullName>
    </recommendedName>
</protein>
<evidence type="ECO:0000313" key="3">
    <source>
        <dbReference type="Proteomes" id="UP000231379"/>
    </source>
</evidence>
<accession>A0A2H0U7S0</accession>
<dbReference type="AlphaFoldDB" id="A0A2H0U7S0"/>
<evidence type="ECO:0000313" key="2">
    <source>
        <dbReference type="EMBL" id="PIR82459.1"/>
    </source>
</evidence>
<reference evidence="3" key="1">
    <citation type="submission" date="2017-09" db="EMBL/GenBank/DDBJ databases">
        <title>Depth-based differentiation of microbial function through sediment-hosted aquifers and enrichment of novel symbionts in the deep terrestrial subsurface.</title>
        <authorList>
            <person name="Probst A.J."/>
            <person name="Ladd B."/>
            <person name="Jarett J.K."/>
            <person name="Geller-Mcgrath D.E."/>
            <person name="Sieber C.M.K."/>
            <person name="Emerson J.B."/>
            <person name="Anantharaman K."/>
            <person name="Thomas B.C."/>
            <person name="Malmstrom R."/>
            <person name="Stieglmeier M."/>
            <person name="Klingl A."/>
            <person name="Woyke T."/>
            <person name="Ryan C.M."/>
            <person name="Banfield J.F."/>
        </authorList>
    </citation>
    <scope>NUCLEOTIDE SEQUENCE [LARGE SCALE GENOMIC DNA]</scope>
</reference>
<name>A0A2H0U7S0_9BACT</name>
<dbReference type="PANTHER" id="PTHR43591:SF24">
    <property type="entry name" value="2-METHOXY-6-POLYPRENYL-1,4-BENZOQUINOL METHYLASE, MITOCHONDRIAL"/>
    <property type="match status" value="1"/>
</dbReference>
<dbReference type="InterPro" id="IPR013216">
    <property type="entry name" value="Methyltransf_11"/>
</dbReference>